<comment type="subcellular location">
    <subcellularLocation>
        <location evidence="7">Cytoplasm</location>
    </subcellularLocation>
</comment>
<keyword evidence="7 10" id="KW-0460">Magnesium</keyword>
<dbReference type="InterPro" id="IPR015813">
    <property type="entry name" value="Pyrv/PenolPyrv_kinase-like_dom"/>
</dbReference>
<dbReference type="CDD" id="cd06557">
    <property type="entry name" value="KPHMT-like"/>
    <property type="match status" value="1"/>
</dbReference>
<feature type="active site" description="Proton acceptor" evidence="7 8">
    <location>
        <position position="209"/>
    </location>
</feature>
<dbReference type="PIRSF" id="PIRSF000388">
    <property type="entry name" value="Pantoate_hydroxy_MeTrfase"/>
    <property type="match status" value="1"/>
</dbReference>
<comment type="similarity">
    <text evidence="2 7">Belongs to the PanB family.</text>
</comment>
<feature type="binding site" evidence="7 9">
    <location>
        <position position="111"/>
    </location>
    <ligand>
        <name>3-methyl-2-oxobutanoate</name>
        <dbReference type="ChEBI" id="CHEBI:11851"/>
    </ligand>
</feature>
<dbReference type="GO" id="GO:0032259">
    <property type="term" value="P:methylation"/>
    <property type="evidence" value="ECO:0007669"/>
    <property type="project" value="UniProtKB-KW"/>
</dbReference>
<dbReference type="NCBIfam" id="NF001452">
    <property type="entry name" value="PRK00311.1"/>
    <property type="match status" value="1"/>
</dbReference>
<keyword evidence="7" id="KW-0963">Cytoplasm</keyword>
<evidence type="ECO:0000256" key="9">
    <source>
        <dbReference type="PIRSR" id="PIRSR000388-2"/>
    </source>
</evidence>
<accession>A0A7K1ULD8</accession>
<dbReference type="GO" id="GO:0015940">
    <property type="term" value="P:pantothenate biosynthetic process"/>
    <property type="evidence" value="ECO:0007669"/>
    <property type="project" value="UniProtKB-UniRule"/>
</dbReference>
<evidence type="ECO:0000313" key="11">
    <source>
        <dbReference type="EMBL" id="MVT27298.1"/>
    </source>
</evidence>
<comment type="caution">
    <text evidence="11">The sequence shown here is derived from an EMBL/GenBank/DDBJ whole genome shotgun (WGS) entry which is preliminary data.</text>
</comment>
<dbReference type="FunFam" id="3.20.20.60:FF:000003">
    <property type="entry name" value="3-methyl-2-oxobutanoate hydroxymethyltransferase"/>
    <property type="match status" value="1"/>
</dbReference>
<proteinExistence type="inferred from homology"/>
<comment type="cofactor">
    <cofactor evidence="7 10">
        <name>Mg(2+)</name>
        <dbReference type="ChEBI" id="CHEBI:18420"/>
    </cofactor>
    <text evidence="7 10">Binds 1 Mg(2+) ion per subunit.</text>
</comment>
<feature type="binding site" evidence="7 9">
    <location>
        <begin position="72"/>
        <end position="73"/>
    </location>
    <ligand>
        <name>3-methyl-2-oxobutanoate</name>
        <dbReference type="ChEBI" id="CHEBI:11851"/>
    </ligand>
</feature>
<evidence type="ECO:0000256" key="5">
    <source>
        <dbReference type="ARBA" id="ARBA00022679"/>
    </source>
</evidence>
<dbReference type="PANTHER" id="PTHR20881:SF0">
    <property type="entry name" value="3-METHYL-2-OXOBUTANOATE HYDROXYMETHYLTRANSFERASE"/>
    <property type="match status" value="1"/>
</dbReference>
<organism evidence="11 12">
    <name type="scientific">Nesterenkonia alkaliphila</name>
    <dbReference type="NCBI Taxonomy" id="1463631"/>
    <lineage>
        <taxon>Bacteria</taxon>
        <taxon>Bacillati</taxon>
        <taxon>Actinomycetota</taxon>
        <taxon>Actinomycetes</taxon>
        <taxon>Micrococcales</taxon>
        <taxon>Micrococcaceae</taxon>
        <taxon>Nesterenkonia</taxon>
    </lineage>
</organism>
<dbReference type="InterPro" id="IPR003700">
    <property type="entry name" value="Pantoate_hydroxy_MeTrfase"/>
</dbReference>
<feature type="binding site" evidence="7 10">
    <location>
        <position position="143"/>
    </location>
    <ligand>
        <name>Mg(2+)</name>
        <dbReference type="ChEBI" id="CHEBI:18420"/>
    </ligand>
</feature>
<feature type="binding site" evidence="7 9">
    <location>
        <position position="141"/>
    </location>
    <ligand>
        <name>3-methyl-2-oxobutanoate</name>
        <dbReference type="ChEBI" id="CHEBI:11851"/>
    </ligand>
</feature>
<dbReference type="PANTHER" id="PTHR20881">
    <property type="entry name" value="3-METHYL-2-OXOBUTANOATE HYDROXYMETHYLTRANSFERASE"/>
    <property type="match status" value="1"/>
</dbReference>
<dbReference type="GO" id="GO:0005737">
    <property type="term" value="C:cytoplasm"/>
    <property type="evidence" value="ECO:0007669"/>
    <property type="project" value="UniProtKB-SubCell"/>
</dbReference>
<keyword evidence="11" id="KW-0489">Methyltransferase</keyword>
<evidence type="ECO:0000256" key="6">
    <source>
        <dbReference type="ARBA" id="ARBA00056497"/>
    </source>
</evidence>
<dbReference type="SUPFAM" id="SSF51621">
    <property type="entry name" value="Phosphoenolpyruvate/pyruvate domain"/>
    <property type="match status" value="1"/>
</dbReference>
<keyword evidence="12" id="KW-1185">Reference proteome</keyword>
<sequence>MSNDEQSAPYGGVAQNNDAALVPAARKPARIRTHHLQRFKQEGQRFAMLTAYDAMMAEVFDAAGIEVLLVGDSAANVMQGSASTLSITVDELLVYAKSVVNGAKRALVVADLPFGSYQVSPEQAVHTAVRFMKEAGVHAVKMEAHAGLAAHVEAVVDAGIPVMAHAGFTPQAEHQLGGFRVQGRGEHAQQVLADAAALEEAGAFCLLVEMIPAELAAELEASLRVPTIGIGAGSATTGQVLVWQDMLGLNQPAQQGGRLPRFVKQYADLRGIITEAVQSFQSEVREGKFPAQEHMF</sequence>
<dbReference type="UniPathway" id="UPA00028">
    <property type="reaction ID" value="UER00003"/>
</dbReference>
<dbReference type="EC" id="2.1.2.11" evidence="7"/>
<feature type="binding site" evidence="7 10">
    <location>
        <position position="72"/>
    </location>
    <ligand>
        <name>Mg(2+)</name>
        <dbReference type="ChEBI" id="CHEBI:18420"/>
    </ligand>
</feature>
<name>A0A7K1ULD8_9MICC</name>
<dbReference type="EMBL" id="WRPM01000097">
    <property type="protein sequence ID" value="MVT27298.1"/>
    <property type="molecule type" value="Genomic_DNA"/>
</dbReference>
<dbReference type="AlphaFoldDB" id="A0A7K1ULD8"/>
<dbReference type="Pfam" id="PF02548">
    <property type="entry name" value="Pantoate_transf"/>
    <property type="match status" value="1"/>
</dbReference>
<feature type="binding site" evidence="7 10">
    <location>
        <position position="111"/>
    </location>
    <ligand>
        <name>Mg(2+)</name>
        <dbReference type="ChEBI" id="CHEBI:18420"/>
    </ligand>
</feature>
<dbReference type="Gene3D" id="3.20.20.60">
    <property type="entry name" value="Phosphoenolpyruvate-binding domains"/>
    <property type="match status" value="1"/>
</dbReference>
<dbReference type="GO" id="GO:0008168">
    <property type="term" value="F:methyltransferase activity"/>
    <property type="evidence" value="ECO:0007669"/>
    <property type="project" value="UniProtKB-KW"/>
</dbReference>
<reference evidence="11 12" key="1">
    <citation type="submission" date="2019-12" db="EMBL/GenBank/DDBJ databases">
        <title>Nesterenkonia muleiensis sp. nov., a novel actinobacterium isolated from sap of Populus euphratica.</title>
        <authorList>
            <person name="Wang R."/>
        </authorList>
    </citation>
    <scope>NUCLEOTIDE SEQUENCE [LARGE SCALE GENOMIC DNA]</scope>
    <source>
        <strain evidence="11 12">F10</strain>
    </source>
</reference>
<dbReference type="HAMAP" id="MF_00156">
    <property type="entry name" value="PanB"/>
    <property type="match status" value="1"/>
</dbReference>
<evidence type="ECO:0000256" key="10">
    <source>
        <dbReference type="PIRSR" id="PIRSR000388-3"/>
    </source>
</evidence>
<dbReference type="GO" id="GO:0000287">
    <property type="term" value="F:magnesium ion binding"/>
    <property type="evidence" value="ECO:0007669"/>
    <property type="project" value="TreeGrafter"/>
</dbReference>
<evidence type="ECO:0000256" key="8">
    <source>
        <dbReference type="PIRSR" id="PIRSR000388-1"/>
    </source>
</evidence>
<evidence type="ECO:0000256" key="2">
    <source>
        <dbReference type="ARBA" id="ARBA00008676"/>
    </source>
</evidence>
<comment type="function">
    <text evidence="6 7">Catalyzes the reversible reaction in which hydroxymethyl group from 5,10-methylenetetrahydrofolate is transferred onto alpha-ketoisovalerate to form ketopantoate.</text>
</comment>
<dbReference type="GO" id="GO:0003864">
    <property type="term" value="F:3-methyl-2-oxobutanoate hydroxymethyltransferase activity"/>
    <property type="evidence" value="ECO:0007669"/>
    <property type="project" value="UniProtKB-UniRule"/>
</dbReference>
<keyword evidence="7 10" id="KW-0479">Metal-binding</keyword>
<dbReference type="RefSeq" id="WP_157325125.1">
    <property type="nucleotide sequence ID" value="NZ_BMFX01000003.1"/>
</dbReference>
<keyword evidence="4 7" id="KW-0566">Pantothenate biosynthesis</keyword>
<gene>
    <name evidence="7 11" type="primary">panB</name>
    <name evidence="11" type="ORF">GNZ21_13225</name>
</gene>
<dbReference type="OrthoDB" id="9781789at2"/>
<comment type="pathway">
    <text evidence="1 7">Cofactor biosynthesis; (R)-pantothenate biosynthesis; (R)-pantoate from 3-methyl-2-oxobutanoate: step 1/2.</text>
</comment>
<dbReference type="NCBIfam" id="TIGR00222">
    <property type="entry name" value="panB"/>
    <property type="match status" value="1"/>
</dbReference>
<evidence type="ECO:0000256" key="7">
    <source>
        <dbReference type="HAMAP-Rule" id="MF_00156"/>
    </source>
</evidence>
<comment type="subunit">
    <text evidence="3 7">Homodecamer; pentamer of dimers.</text>
</comment>
<evidence type="ECO:0000256" key="1">
    <source>
        <dbReference type="ARBA" id="ARBA00005033"/>
    </source>
</evidence>
<comment type="catalytic activity">
    <reaction evidence="7">
        <text>(6R)-5,10-methylene-5,6,7,8-tetrahydrofolate + 3-methyl-2-oxobutanoate + H2O = 2-dehydropantoate + (6S)-5,6,7,8-tetrahydrofolate</text>
        <dbReference type="Rhea" id="RHEA:11824"/>
        <dbReference type="ChEBI" id="CHEBI:11561"/>
        <dbReference type="ChEBI" id="CHEBI:11851"/>
        <dbReference type="ChEBI" id="CHEBI:15377"/>
        <dbReference type="ChEBI" id="CHEBI:15636"/>
        <dbReference type="ChEBI" id="CHEBI:57453"/>
        <dbReference type="EC" id="2.1.2.11"/>
    </reaction>
</comment>
<dbReference type="InterPro" id="IPR040442">
    <property type="entry name" value="Pyrv_kinase-like_dom_sf"/>
</dbReference>
<protein>
    <recommendedName>
        <fullName evidence="7">3-methyl-2-oxobutanoate hydroxymethyltransferase</fullName>
        <ecNumber evidence="7">2.1.2.11</ecNumber>
    </recommendedName>
    <alternativeName>
        <fullName evidence="7">Ketopantoate hydroxymethyltransferase</fullName>
        <shortName evidence="7">KPHMT</shortName>
    </alternativeName>
</protein>
<evidence type="ECO:0000256" key="3">
    <source>
        <dbReference type="ARBA" id="ARBA00011424"/>
    </source>
</evidence>
<keyword evidence="5 7" id="KW-0808">Transferase</keyword>
<evidence type="ECO:0000313" key="12">
    <source>
        <dbReference type="Proteomes" id="UP000460157"/>
    </source>
</evidence>
<dbReference type="Proteomes" id="UP000460157">
    <property type="component" value="Unassembled WGS sequence"/>
</dbReference>
<evidence type="ECO:0000256" key="4">
    <source>
        <dbReference type="ARBA" id="ARBA00022655"/>
    </source>
</evidence>